<keyword evidence="6 7" id="KW-0998">Cell outer membrane</keyword>
<gene>
    <name evidence="9" type="ORF">JIV24_00740</name>
</gene>
<accession>A0ABS1HDY7</accession>
<dbReference type="SUPFAM" id="SSF56935">
    <property type="entry name" value="Porins"/>
    <property type="match status" value="1"/>
</dbReference>
<dbReference type="InterPro" id="IPR008969">
    <property type="entry name" value="CarboxyPept-like_regulatory"/>
</dbReference>
<protein>
    <submittedName>
        <fullName evidence="9">SusC/RagA family TonB-linked outer membrane protein</fullName>
    </submittedName>
</protein>
<dbReference type="Gene3D" id="2.170.130.10">
    <property type="entry name" value="TonB-dependent receptor, plug domain"/>
    <property type="match status" value="1"/>
</dbReference>
<sequence length="1118" mass="128173">MEKNNLLKHFFFRHQKKMMLMQAMFVLAIVFLLPMSTGAMQTKRITLKGKSISIRQVFEELKRQTDMYFMYNEKDVEKCANLDLNLKELSLDVTLQELTEKTPFEFEIIEDYVIVKKKKVSPQEQQYPENITGKVVDEQGNPIPGVNIIVIRNNIGTVSDIDGNFEISSGGMPNNILRFSFIGMETLDQVDRGVPMKVVMKEKREGLEEVVVTGIFEQKRESYTGAVTTVGEKELKLFESRDLLSTLESIDPAFNIEESNLHGSDPNRLPNITIRGTSSLPSVNDLQNEASANLNTPLIILDGFEISLQRLMDLNNEEVQSISLLKDASATAIYGSRAANGVVVITLKDPEEGKLKVYLKSSLNIEQPDLEGYQLLNAEDKLELERLAGFYDSPYKPGQDLLLKEKYNQVLATVRSGTSTDWIAKPTRTGIGHKHNLRLEGGNKNLRYSASAGYNYIAGVMEGSNRETFNGDITLGYYHKKIIIKNQTGIGLNKSENSPYGSFSDYTKLNPYWVPYDEKGNLVRFLDNSNQLWDTYPDNPLYNASLNTIDESAYTRIANNLSLDWRILEELRFRTRFGISKQISNSDKYKPFSHTDFEFFTGDNLFRRGTYDYQTGESSSIDGSATLSYTKLFFEKHRVYLGVNYDMSQSNMFRYNVNVEGFMQDNLDFLGDAAQYALNRKPSGIESTTRRFGLTSNLNYTFDERFIADMSVRVDGSSQFGANKRMAPFGSVGLGWNIHNEDFFNRDRGASLMRLKGSYGVVGSQRFDPYQAISTYEYFGNSRYLGWMGSTLMGIANEDLEWQTTDQYNLGFESRWFKNRFQFNADVYYKFTESLLSVRDLPYSNGFKAYTENFGEVQNKGFELMSTIFLIRNTSKKIIWSVTGRVVHNRNRIVKISDALKEQTAIQMQAKGETPNRLVFEGDPQSAIYVVPSLGIDPSTGKEVFVTREGEVSYEWNSRDRVYAGQEEPKYRGNASTMFRYKGLTLNLAFSYHWGGQRYNQTLIQRVENADLQYNVDQRVFDQRWTKPGDRVSFRDLVIYDRTYASSRFVQDDAVLRCQNISLAYEASKDWIKRNLGMSSLRFQCNMQDIFYWSTIKRERGLGYPFSRRMSLAMSAYF</sequence>
<keyword evidence="3 7" id="KW-1134">Transmembrane beta strand</keyword>
<dbReference type="Proteomes" id="UP000605676">
    <property type="component" value="Unassembled WGS sequence"/>
</dbReference>
<dbReference type="InterPro" id="IPR023997">
    <property type="entry name" value="TonB-dep_OMP_SusC/RagA_CS"/>
</dbReference>
<dbReference type="EMBL" id="JAENRR010000001">
    <property type="protein sequence ID" value="MBK3515846.1"/>
    <property type="molecule type" value="Genomic_DNA"/>
</dbReference>
<name>A0ABS1HDY7_9BACT</name>
<dbReference type="InterPro" id="IPR039426">
    <property type="entry name" value="TonB-dep_rcpt-like"/>
</dbReference>
<evidence type="ECO:0000256" key="1">
    <source>
        <dbReference type="ARBA" id="ARBA00004571"/>
    </source>
</evidence>
<comment type="similarity">
    <text evidence="7">Belongs to the TonB-dependent receptor family.</text>
</comment>
<evidence type="ECO:0000256" key="5">
    <source>
        <dbReference type="ARBA" id="ARBA00023136"/>
    </source>
</evidence>
<evidence type="ECO:0000256" key="4">
    <source>
        <dbReference type="ARBA" id="ARBA00022692"/>
    </source>
</evidence>
<dbReference type="InterPro" id="IPR023996">
    <property type="entry name" value="TonB-dep_OMP_SusC/RagA"/>
</dbReference>
<evidence type="ECO:0000256" key="2">
    <source>
        <dbReference type="ARBA" id="ARBA00022448"/>
    </source>
</evidence>
<comment type="caution">
    <text evidence="9">The sequence shown here is derived from an EMBL/GenBank/DDBJ whole genome shotgun (WGS) entry which is preliminary data.</text>
</comment>
<evidence type="ECO:0000313" key="9">
    <source>
        <dbReference type="EMBL" id="MBK3515846.1"/>
    </source>
</evidence>
<keyword evidence="2 7" id="KW-0813">Transport</keyword>
<evidence type="ECO:0000313" key="10">
    <source>
        <dbReference type="Proteomes" id="UP000605676"/>
    </source>
</evidence>
<evidence type="ECO:0000259" key="8">
    <source>
        <dbReference type="Pfam" id="PF07715"/>
    </source>
</evidence>
<dbReference type="InterPro" id="IPR036942">
    <property type="entry name" value="Beta-barrel_TonB_sf"/>
</dbReference>
<keyword evidence="4 7" id="KW-0812">Transmembrane</keyword>
<dbReference type="RefSeq" id="WP_200463073.1">
    <property type="nucleotide sequence ID" value="NZ_JAENRR010000001.1"/>
</dbReference>
<dbReference type="InterPro" id="IPR037066">
    <property type="entry name" value="Plug_dom_sf"/>
</dbReference>
<feature type="domain" description="TonB-dependent receptor plug" evidence="8">
    <location>
        <begin position="221"/>
        <end position="342"/>
    </location>
</feature>
<dbReference type="PROSITE" id="PS52016">
    <property type="entry name" value="TONB_DEPENDENT_REC_3"/>
    <property type="match status" value="1"/>
</dbReference>
<dbReference type="NCBIfam" id="TIGR04057">
    <property type="entry name" value="SusC_RagA_signa"/>
    <property type="match status" value="1"/>
</dbReference>
<comment type="subcellular location">
    <subcellularLocation>
        <location evidence="1 7">Cell outer membrane</location>
        <topology evidence="1 7">Multi-pass membrane protein</topology>
    </subcellularLocation>
</comment>
<evidence type="ECO:0000256" key="3">
    <source>
        <dbReference type="ARBA" id="ARBA00022452"/>
    </source>
</evidence>
<reference evidence="9 10" key="1">
    <citation type="submission" date="2021-01" db="EMBL/GenBank/DDBJ databases">
        <title>Carboxyliciviraga sp.nov., isolated from coastal sediments.</title>
        <authorList>
            <person name="Lu D."/>
            <person name="Zhang T."/>
        </authorList>
    </citation>
    <scope>NUCLEOTIDE SEQUENCE [LARGE SCALE GENOMIC DNA]</scope>
    <source>
        <strain evidence="9 10">N1Y132</strain>
    </source>
</reference>
<proteinExistence type="inferred from homology"/>
<dbReference type="InterPro" id="IPR012910">
    <property type="entry name" value="Plug_dom"/>
</dbReference>
<organism evidence="9 10">
    <name type="scientific">Carboxylicivirga marina</name>
    <dbReference type="NCBI Taxonomy" id="2800988"/>
    <lineage>
        <taxon>Bacteria</taxon>
        <taxon>Pseudomonadati</taxon>
        <taxon>Bacteroidota</taxon>
        <taxon>Bacteroidia</taxon>
        <taxon>Marinilabiliales</taxon>
        <taxon>Marinilabiliaceae</taxon>
        <taxon>Carboxylicivirga</taxon>
    </lineage>
</organism>
<dbReference type="Gene3D" id="2.40.170.20">
    <property type="entry name" value="TonB-dependent receptor, beta-barrel domain"/>
    <property type="match status" value="1"/>
</dbReference>
<evidence type="ECO:0000256" key="7">
    <source>
        <dbReference type="PROSITE-ProRule" id="PRU01360"/>
    </source>
</evidence>
<dbReference type="Pfam" id="PF07715">
    <property type="entry name" value="Plug"/>
    <property type="match status" value="1"/>
</dbReference>
<dbReference type="Pfam" id="PF13715">
    <property type="entry name" value="CarbopepD_reg_2"/>
    <property type="match status" value="1"/>
</dbReference>
<keyword evidence="5 7" id="KW-0472">Membrane</keyword>
<evidence type="ECO:0000256" key="6">
    <source>
        <dbReference type="ARBA" id="ARBA00023237"/>
    </source>
</evidence>
<dbReference type="SUPFAM" id="SSF49464">
    <property type="entry name" value="Carboxypeptidase regulatory domain-like"/>
    <property type="match status" value="1"/>
</dbReference>
<dbReference type="NCBIfam" id="TIGR04056">
    <property type="entry name" value="OMP_RagA_SusC"/>
    <property type="match status" value="1"/>
</dbReference>
<keyword evidence="10" id="KW-1185">Reference proteome</keyword>